<dbReference type="AlphaFoldDB" id="D2C0Q0"/>
<gene>
    <name evidence="4" type="ordered locus">Dd586_0095</name>
</gene>
<evidence type="ECO:0000256" key="2">
    <source>
        <dbReference type="ARBA" id="ARBA00022679"/>
    </source>
</evidence>
<dbReference type="EMBL" id="CP001836">
    <property type="protein sequence ID" value="ACZ74993.1"/>
    <property type="molecule type" value="Genomic_DNA"/>
</dbReference>
<protein>
    <submittedName>
        <fullName evidence="4">4'-phosphopantetheinyl transferase</fullName>
    </submittedName>
</protein>
<dbReference type="PANTHER" id="PTHR12215">
    <property type="entry name" value="PHOSPHOPANTETHEINE TRANSFERASE"/>
    <property type="match status" value="1"/>
</dbReference>
<dbReference type="PANTHER" id="PTHR12215:SF10">
    <property type="entry name" value="L-AMINOADIPATE-SEMIALDEHYDE DEHYDROGENASE-PHOSPHOPANTETHEINYL TRANSFERASE"/>
    <property type="match status" value="1"/>
</dbReference>
<dbReference type="SUPFAM" id="SSF56214">
    <property type="entry name" value="4'-phosphopantetheinyl transferase"/>
    <property type="match status" value="2"/>
</dbReference>
<dbReference type="Pfam" id="PF01648">
    <property type="entry name" value="ACPS"/>
    <property type="match status" value="1"/>
</dbReference>
<comment type="similarity">
    <text evidence="1">Belongs to the P-Pant transferase superfamily. Gsp/Sfp/HetI/AcpT family.</text>
</comment>
<feature type="domain" description="4'-phosphopantetheinyl transferase" evidence="3">
    <location>
        <begin position="118"/>
        <end position="212"/>
    </location>
</feature>
<evidence type="ECO:0000256" key="1">
    <source>
        <dbReference type="ARBA" id="ARBA00010990"/>
    </source>
</evidence>
<dbReference type="HOGENOM" id="CLU_1118790_0_0_6"/>
<evidence type="ECO:0000313" key="5">
    <source>
        <dbReference type="Proteomes" id="UP000001446"/>
    </source>
</evidence>
<proteinExistence type="inferred from homology"/>
<dbReference type="KEGG" id="ddc:Dd586_0095"/>
<dbReference type="GO" id="GO:0005829">
    <property type="term" value="C:cytosol"/>
    <property type="evidence" value="ECO:0007669"/>
    <property type="project" value="TreeGrafter"/>
</dbReference>
<dbReference type="eggNOG" id="COG2091">
    <property type="taxonomic scope" value="Bacteria"/>
</dbReference>
<reference evidence="4" key="1">
    <citation type="submission" date="2009-12" db="EMBL/GenBank/DDBJ databases">
        <title>Complete sequence of Dickeya dadantii Ech586.</title>
        <authorList>
            <consortium name="US DOE Joint Genome Institute"/>
            <person name="Lucas S."/>
            <person name="Copeland A."/>
            <person name="Lapidus A."/>
            <person name="Glavina del Rio T."/>
            <person name="Tice H."/>
            <person name="Bruce D."/>
            <person name="Goodwin L."/>
            <person name="Pitluck S."/>
            <person name="Munk A.C."/>
            <person name="Brettin T."/>
            <person name="Detter J.C."/>
            <person name="Han C."/>
            <person name="Tapia R."/>
            <person name="Larimer F."/>
            <person name="Land M."/>
            <person name="Hauser L."/>
            <person name="Kyrpides N."/>
            <person name="Mikhailova N."/>
            <person name="Balakrishnan V."/>
            <person name="Glasner J."/>
            <person name="Perna N.T."/>
        </authorList>
    </citation>
    <scope>NUCLEOTIDE SEQUENCE [LARGE SCALE GENOMIC DNA]</scope>
    <source>
        <strain evidence="4">Ech586</strain>
    </source>
</reference>
<evidence type="ECO:0000313" key="4">
    <source>
        <dbReference type="EMBL" id="ACZ74993.1"/>
    </source>
</evidence>
<dbReference type="InterPro" id="IPR050559">
    <property type="entry name" value="P-Pant_transferase_sf"/>
</dbReference>
<dbReference type="InterPro" id="IPR037143">
    <property type="entry name" value="4-PPantetheinyl_Trfase_dom_sf"/>
</dbReference>
<name>D2C0Q0_DICZ5</name>
<accession>D2C0Q0</accession>
<keyword evidence="5" id="KW-1185">Reference proteome</keyword>
<sequence length="257" mass="28718">MQKAVSSISSCRWDDLTARTWPYPHCVVVSRAREPDPTIVMQARQACGLATDAPLTSRQLAEGMLRLLLAPLCQQDASALCFARNPYGKPFLPQHPAIQFNLSHTRSAFAFAFARYSQVGVDVESCQGQADRKRAVAKRFFHPDEIRWLESLDDVQFLSAFTRLWSRKEAYIKALGMGLHKPLESFSCLADHQGALQVRDSGCVIACKLSEEWIEGEPAVALSCCLLPDASTDADAWRLLLLQDETPQNNRTDYKVS</sequence>
<organism evidence="4 5">
    <name type="scientific">Dickeya zeae (strain Ech586)</name>
    <name type="common">Dickeya dadantii (strain Ech586)</name>
    <dbReference type="NCBI Taxonomy" id="590409"/>
    <lineage>
        <taxon>Bacteria</taxon>
        <taxon>Pseudomonadati</taxon>
        <taxon>Pseudomonadota</taxon>
        <taxon>Gammaproteobacteria</taxon>
        <taxon>Enterobacterales</taxon>
        <taxon>Pectobacteriaceae</taxon>
        <taxon>Dickeya</taxon>
        <taxon>Dickeya parazeae</taxon>
    </lineage>
</organism>
<dbReference type="GO" id="GO:0008897">
    <property type="term" value="F:holo-[acyl-carrier-protein] synthase activity"/>
    <property type="evidence" value="ECO:0007669"/>
    <property type="project" value="InterPro"/>
</dbReference>
<dbReference type="Gene3D" id="3.90.470.20">
    <property type="entry name" value="4'-phosphopantetheinyl transferase domain"/>
    <property type="match status" value="1"/>
</dbReference>
<dbReference type="InterPro" id="IPR008278">
    <property type="entry name" value="4-PPantetheinyl_Trfase_dom"/>
</dbReference>
<dbReference type="GO" id="GO:0000287">
    <property type="term" value="F:magnesium ion binding"/>
    <property type="evidence" value="ECO:0007669"/>
    <property type="project" value="InterPro"/>
</dbReference>
<evidence type="ECO:0000259" key="3">
    <source>
        <dbReference type="Pfam" id="PF01648"/>
    </source>
</evidence>
<dbReference type="Proteomes" id="UP000001446">
    <property type="component" value="Chromosome"/>
</dbReference>
<keyword evidence="2 4" id="KW-0808">Transferase</keyword>
<dbReference type="GO" id="GO:0019878">
    <property type="term" value="P:lysine biosynthetic process via aminoadipic acid"/>
    <property type="evidence" value="ECO:0007669"/>
    <property type="project" value="TreeGrafter"/>
</dbReference>
<dbReference type="STRING" id="590409.Dd586_0095"/>